<feature type="domain" description="Neuraminidase-like" evidence="3">
    <location>
        <begin position="174"/>
        <end position="312"/>
    </location>
</feature>
<dbReference type="InterPro" id="IPR040840">
    <property type="entry name" value="TcA_TcB_BD"/>
</dbReference>
<sequence>MPPPSLNSSGSKTMLSLNHGRRDALVAYYLGQIVPEHPVPGARRLETPEDLYEYLLIDNQVNAPVDTSRIAMGMASLQQYIHAVYNGMEPGYQGIFDKQAQQRWRESKSEYAIWAGNQMLQDYPENYIEPTLRLNQTQAFTEFTNDINQSRVSKDSVQNALQHYLNKFEHLSNLNVVSGYIDGVDFRNADYYFLGRQNVEPYQYFWRKAQVRFGAATGQAEGDDYLSPTAWSEWLPVNIPSGSEILHIRPLLLDGRLYVAWISQQEKMRERPDGDDVVGTHESVPSYSLNIAYRMIDGSWSPAMVTVLKDKRKYNPNADYFVAFVSEADPDDKKIVFAYGVTNADKPDYEGLIFDARFNVLFHDVVDHTGVSGYLGKMLNALQHFSNADNSLQHPLASDRWTHPAVTQGYEEAYHSVGALSGWMRLVVWFCIDNQGRYCLRVRGQVTKTVINSTTGRPHKGHLILNCYVNGIRKAGADFSNITLNGNAWTPDVMCVFGAQPGDIPSTIDISFGDIATTPSRDHYVVTLDALPEARPKLRHEATGGQFLDLTALRLTGLQYVRLNTLFARDLVAKASVSVDAVLNWSTQHMQEPPLPGSTEVRYMDFHGANGRYFWELFFHVPHAVAQRLHNEFDFFGAEEWLHYIFNPQAKIKPTQPPSPLYWSVRPLEEVSSGDYEVVGITDPDAICYSHPEHYRKAIFTLYVRNLMAYGDSLYRRLTRDSLNEAKLMYVRALSLMGNKPDNRMVGRWEPVSLGVAAEMNGQTFARYERALSARSLPAIQGEDRPWLELLDSERFRLPVNTQLMDIWDDIARRLENLRNNLTIDGKPLLLPLYAPPVDPTMLLSAQNSASGLVQRSVGGMAPIPPYRFGALLPRVQNAVETLIRFGEQVRTYRELKDRAEQEELQQSHVLELSQFGIKLQELAIDQADAGLVALTSSRQVIKQRFDYYSKLAEENVSSAEERAKDLHLKSAIASAGTQALERVAGAVNMGSVIVTAVGGGHTRAGSAVQAVAVIAGIAADSMRIDGEMLTINEQYRRRLVEWEFQRDQASAELSAVDKQINAQKLQIKSAREQLAHAVRSEQQSQDYYAFLKTRSTNAGLYQWLLSQLSTFYFQAYDAVVALSLNLEACWQYELGDFQTRFIQPNVWFENYFGLTAGDALKLQLLRMEAAYLKRNERRLELTKTVSLKSLFEKTGSEELWEMALTQLKERGELTFDLHCSLFDGDYPGHYLRQLVSVSVSLPVVVGPYQQIHGVLTQVSSKTVTKADLRAMNSLYGLPDGNTQHILFNPRASQSIALSSGMDDNGLFMLDFNDERYLPFEGTGAVSSWQLKFPRHDRSPQKDMLETLVDVIVTLRYTAVDGGPGFASQVEGLLDQI</sequence>
<gene>
    <name evidence="5" type="ORF">RI108_16285</name>
</gene>
<accession>A0AAJ6MSC0</accession>
<dbReference type="EMBL" id="CP134081">
    <property type="protein sequence ID" value="WNC08832.1"/>
    <property type="molecule type" value="Genomic_DNA"/>
</dbReference>
<evidence type="ECO:0000259" key="3">
    <source>
        <dbReference type="Pfam" id="PF18413"/>
    </source>
</evidence>
<dbReference type="InterPro" id="IPR046839">
    <property type="entry name" value="ABC_toxin_N"/>
</dbReference>
<dbReference type="InterPro" id="IPR041079">
    <property type="entry name" value="Neuraminidase-like"/>
</dbReference>
<dbReference type="Pfam" id="PF18276">
    <property type="entry name" value="TcA_TcB_BD"/>
    <property type="match status" value="1"/>
</dbReference>
<organism evidence="5 6">
    <name type="scientific">Pseudomonas coleopterorum</name>
    <dbReference type="NCBI Taxonomy" id="1605838"/>
    <lineage>
        <taxon>Bacteria</taxon>
        <taxon>Pseudomonadati</taxon>
        <taxon>Pseudomonadota</taxon>
        <taxon>Gammaproteobacteria</taxon>
        <taxon>Pseudomonadales</taxon>
        <taxon>Pseudomonadaceae</taxon>
        <taxon>Pseudomonas</taxon>
    </lineage>
</organism>
<feature type="domain" description="ABC toxin N-terminal" evidence="4">
    <location>
        <begin position="17"/>
        <end position="143"/>
    </location>
</feature>
<evidence type="ECO:0000313" key="6">
    <source>
        <dbReference type="Proteomes" id="UP001258207"/>
    </source>
</evidence>
<evidence type="ECO:0000256" key="1">
    <source>
        <dbReference type="SAM" id="Coils"/>
    </source>
</evidence>
<proteinExistence type="predicted"/>
<name>A0AAJ6MSC0_9PSED</name>
<dbReference type="Pfam" id="PF18413">
    <property type="entry name" value="Neuraminidase"/>
    <property type="match status" value="1"/>
</dbReference>
<dbReference type="Pfam" id="PF20220">
    <property type="entry name" value="ABC_toxin_N"/>
    <property type="match status" value="1"/>
</dbReference>
<dbReference type="Proteomes" id="UP001258207">
    <property type="component" value="Chromosome"/>
</dbReference>
<feature type="coiled-coil region" evidence="1">
    <location>
        <begin position="1033"/>
        <end position="1074"/>
    </location>
</feature>
<evidence type="ECO:0000259" key="4">
    <source>
        <dbReference type="Pfam" id="PF20220"/>
    </source>
</evidence>
<dbReference type="RefSeq" id="WP_310791523.1">
    <property type="nucleotide sequence ID" value="NZ_CP134081.1"/>
</dbReference>
<evidence type="ECO:0000259" key="2">
    <source>
        <dbReference type="Pfam" id="PF18276"/>
    </source>
</evidence>
<evidence type="ECO:0000313" key="5">
    <source>
        <dbReference type="EMBL" id="WNC08832.1"/>
    </source>
</evidence>
<reference evidence="5" key="1">
    <citation type="submission" date="2023-09" db="EMBL/GenBank/DDBJ databases">
        <title>First report of Pseudomonas coleopterorum DJ13 causing leaf spot on Rhododendron pulchrum Sweet in China.</title>
        <authorList>
            <person name="Zhang Y."/>
        </authorList>
    </citation>
    <scope>NUCLEOTIDE SEQUENCE</scope>
    <source>
        <strain evidence="5">DJ13</strain>
    </source>
</reference>
<feature type="domain" description="Tc toxin complex TcA C-terminal TcB-binding" evidence="2">
    <location>
        <begin position="1059"/>
        <end position="1359"/>
    </location>
</feature>
<protein>
    <submittedName>
        <fullName evidence="5">Neuraminidase-like domain-containing protein</fullName>
    </submittedName>
</protein>
<keyword evidence="1" id="KW-0175">Coiled coil</keyword>